<dbReference type="eggNOG" id="COG4251">
    <property type="taxonomic scope" value="Bacteria"/>
</dbReference>
<evidence type="ECO:0000313" key="9">
    <source>
        <dbReference type="EMBL" id="AFZ66615.1"/>
    </source>
</evidence>
<feature type="domain" description="PAS" evidence="7">
    <location>
        <begin position="381"/>
        <end position="435"/>
    </location>
</feature>
<evidence type="ECO:0000313" key="10">
    <source>
        <dbReference type="Proteomes" id="UP000010467"/>
    </source>
</evidence>
<dbReference type="InterPro" id="IPR029016">
    <property type="entry name" value="GAF-like_dom_sf"/>
</dbReference>
<accession>L0A0V6</accession>
<gene>
    <name evidence="9" type="ordered locus">Deipe_1052</name>
</gene>
<dbReference type="InterPro" id="IPR000700">
    <property type="entry name" value="PAS-assoc_C"/>
</dbReference>
<dbReference type="InterPro" id="IPR000014">
    <property type="entry name" value="PAS"/>
</dbReference>
<dbReference type="PRINTS" id="PR00344">
    <property type="entry name" value="BCTRLSENSOR"/>
</dbReference>
<evidence type="ECO:0000256" key="1">
    <source>
        <dbReference type="ARBA" id="ARBA00000085"/>
    </source>
</evidence>
<name>L0A0V6_DEIPD</name>
<evidence type="ECO:0000259" key="7">
    <source>
        <dbReference type="PROSITE" id="PS50112"/>
    </source>
</evidence>
<dbReference type="SMART" id="SM00086">
    <property type="entry name" value="PAC"/>
    <property type="match status" value="1"/>
</dbReference>
<dbReference type="SUPFAM" id="SSF47384">
    <property type="entry name" value="Homodimeric domain of signal transducing histidine kinase"/>
    <property type="match status" value="1"/>
</dbReference>
<dbReference type="Gene3D" id="3.30.565.10">
    <property type="entry name" value="Histidine kinase-like ATPase, C-terminal domain"/>
    <property type="match status" value="1"/>
</dbReference>
<organism evidence="9 10">
    <name type="scientific">Deinococcus peraridilitoris (strain DSM 19664 / LMG 22246 / CIP 109416 / KR-200)</name>
    <dbReference type="NCBI Taxonomy" id="937777"/>
    <lineage>
        <taxon>Bacteria</taxon>
        <taxon>Thermotogati</taxon>
        <taxon>Deinococcota</taxon>
        <taxon>Deinococci</taxon>
        <taxon>Deinococcales</taxon>
        <taxon>Deinococcaceae</taxon>
        <taxon>Deinococcus</taxon>
    </lineage>
</organism>
<dbReference type="PANTHER" id="PTHR43304:SF1">
    <property type="entry name" value="PAC DOMAIN-CONTAINING PROTEIN"/>
    <property type="match status" value="1"/>
</dbReference>
<dbReference type="Pfam" id="PF08447">
    <property type="entry name" value="PAS_3"/>
    <property type="match status" value="1"/>
</dbReference>
<dbReference type="GO" id="GO:0000155">
    <property type="term" value="F:phosphorelay sensor kinase activity"/>
    <property type="evidence" value="ECO:0007669"/>
    <property type="project" value="InterPro"/>
</dbReference>
<dbReference type="InterPro" id="IPR013655">
    <property type="entry name" value="PAS_fold_3"/>
</dbReference>
<dbReference type="PROSITE" id="PS50109">
    <property type="entry name" value="HIS_KIN"/>
    <property type="match status" value="1"/>
</dbReference>
<dbReference type="InterPro" id="IPR003594">
    <property type="entry name" value="HATPase_dom"/>
</dbReference>
<sequence>MPDSVESTDIRLNQQVAALDAFVRFTEVVGSSTGPFELAREAINVLDTRFHDASVAYYELENGLWKAKVYSDNIPAELLAIVTAGLPSDLPVIAEVLRTREPSFIDGWKPEQGGVEHSEVYGATALYPLIVSGEVRALLSAGLKFSRRWSQRDKAVLRAVGKSLTLALERAATSERLVAQNAELEARTRALEAFASLTRDLSQANNLQTLVRIAQDVVLSMLPEGYAVFFELHGDTWRLTVQSGDLRNPALQAAVDAGLPYASAGNLITPWTTRQAFYQDEYDTKTDNLEDLVAHVGTTATLPVLVGGVPVGVFAVALFDTRRWAPIDRAVLETVVRNLGIAAEGVKGAEQLLERTREVERWRQRYEVAVRGSGHLLYDWDPATDVIVYGGAAESITGYTTEELAGNLQDWTERLVHPEDRAAFLREVARVVETGDAFRLEFRLVRKDGSVRDVEDEGYFMRDDQEQVTRLVGLVKDVTERRQTLAALRRSNAELEQFAHIASHDLQAPIRAVTSFADVLARRYGAQVDERGQMYLRQIAENGEHMKRLLDDLLTYSRVTSEQRPFVQVNANLIFDAVVSRLAPETEALGAQVTREDLPTVLADAQQLDQLLQNLVSNALKYRREGVAPVVRLTARRDGMAWRFALRDNGIGIEHQYFERIFQMFQRLHGRGQFEGTGVGLAVCQKIVARHDGRLWVESSPGKGSTFLFTLPGA</sequence>
<dbReference type="SMART" id="SM00388">
    <property type="entry name" value="HisKA"/>
    <property type="match status" value="1"/>
</dbReference>
<dbReference type="SUPFAM" id="SSF55781">
    <property type="entry name" value="GAF domain-like"/>
    <property type="match status" value="2"/>
</dbReference>
<evidence type="ECO:0000259" key="8">
    <source>
        <dbReference type="PROSITE" id="PS50113"/>
    </source>
</evidence>
<dbReference type="PROSITE" id="PS50112">
    <property type="entry name" value="PAS"/>
    <property type="match status" value="1"/>
</dbReference>
<dbReference type="Gene3D" id="1.10.287.130">
    <property type="match status" value="1"/>
</dbReference>
<dbReference type="PROSITE" id="PS50113">
    <property type="entry name" value="PAC"/>
    <property type="match status" value="1"/>
</dbReference>
<dbReference type="PATRIC" id="fig|937777.3.peg.1057"/>
<dbReference type="InterPro" id="IPR003661">
    <property type="entry name" value="HisK_dim/P_dom"/>
</dbReference>
<dbReference type="InterPro" id="IPR004358">
    <property type="entry name" value="Sig_transdc_His_kin-like_C"/>
</dbReference>
<dbReference type="STRING" id="937777.Deipe_1052"/>
<dbReference type="Pfam" id="PF02518">
    <property type="entry name" value="HATPase_c"/>
    <property type="match status" value="1"/>
</dbReference>
<dbReference type="PANTHER" id="PTHR43304">
    <property type="entry name" value="PHYTOCHROME-LIKE PROTEIN CPH1"/>
    <property type="match status" value="1"/>
</dbReference>
<dbReference type="HOGENOM" id="CLU_000445_114_41_0"/>
<dbReference type="InterPro" id="IPR052162">
    <property type="entry name" value="Sensor_kinase/Photoreceptor"/>
</dbReference>
<dbReference type="InterPro" id="IPR035965">
    <property type="entry name" value="PAS-like_dom_sf"/>
</dbReference>
<dbReference type="FunFam" id="3.30.565.10:FF:000006">
    <property type="entry name" value="Sensor histidine kinase WalK"/>
    <property type="match status" value="1"/>
</dbReference>
<dbReference type="Gene3D" id="3.30.450.40">
    <property type="match status" value="2"/>
</dbReference>
<evidence type="ECO:0000256" key="2">
    <source>
        <dbReference type="ARBA" id="ARBA00012438"/>
    </source>
</evidence>
<keyword evidence="4" id="KW-0808">Transferase</keyword>
<dbReference type="SUPFAM" id="SSF55785">
    <property type="entry name" value="PYP-like sensor domain (PAS domain)"/>
    <property type="match status" value="1"/>
</dbReference>
<dbReference type="EC" id="2.7.13.3" evidence="2"/>
<dbReference type="NCBIfam" id="TIGR00229">
    <property type="entry name" value="sensory_box"/>
    <property type="match status" value="1"/>
</dbReference>
<protein>
    <recommendedName>
        <fullName evidence="2">histidine kinase</fullName>
        <ecNumber evidence="2">2.7.13.3</ecNumber>
    </recommendedName>
</protein>
<dbReference type="Proteomes" id="UP000010467">
    <property type="component" value="Chromosome"/>
</dbReference>
<proteinExistence type="predicted"/>
<reference evidence="10" key="1">
    <citation type="submission" date="2012-03" db="EMBL/GenBank/DDBJ databases">
        <title>Complete sequence of chromosome of Deinococcus peraridilitoris DSM 19664.</title>
        <authorList>
            <person name="Lucas S."/>
            <person name="Copeland A."/>
            <person name="Lapidus A."/>
            <person name="Glavina del Rio T."/>
            <person name="Dalin E."/>
            <person name="Tice H."/>
            <person name="Bruce D."/>
            <person name="Goodwin L."/>
            <person name="Pitluck S."/>
            <person name="Peters L."/>
            <person name="Mikhailova N."/>
            <person name="Lu M."/>
            <person name="Kyrpides N."/>
            <person name="Mavromatis K."/>
            <person name="Ivanova N."/>
            <person name="Brettin T."/>
            <person name="Detter J.C."/>
            <person name="Han C."/>
            <person name="Larimer F."/>
            <person name="Land M."/>
            <person name="Hauser L."/>
            <person name="Markowitz V."/>
            <person name="Cheng J.-F."/>
            <person name="Hugenholtz P."/>
            <person name="Woyke T."/>
            <person name="Wu D."/>
            <person name="Pukall R."/>
            <person name="Steenblock K."/>
            <person name="Brambilla E."/>
            <person name="Klenk H.-P."/>
            <person name="Eisen J.A."/>
        </authorList>
    </citation>
    <scope>NUCLEOTIDE SEQUENCE [LARGE SCALE GENOMIC DNA]</scope>
    <source>
        <strain evidence="10">DSM 19664 / LMG 22246 / CIP 109416 / KR-200</strain>
    </source>
</reference>
<dbReference type="EMBL" id="CP003382">
    <property type="protein sequence ID" value="AFZ66615.1"/>
    <property type="molecule type" value="Genomic_DNA"/>
</dbReference>
<evidence type="ECO:0000256" key="3">
    <source>
        <dbReference type="ARBA" id="ARBA00022553"/>
    </source>
</evidence>
<dbReference type="CDD" id="cd00082">
    <property type="entry name" value="HisKA"/>
    <property type="match status" value="1"/>
</dbReference>
<dbReference type="RefSeq" id="WP_015234925.1">
    <property type="nucleotide sequence ID" value="NC_019793.1"/>
</dbReference>
<evidence type="ECO:0000256" key="4">
    <source>
        <dbReference type="ARBA" id="ARBA00022679"/>
    </source>
</evidence>
<evidence type="ECO:0000259" key="6">
    <source>
        <dbReference type="PROSITE" id="PS50109"/>
    </source>
</evidence>
<dbReference type="InterPro" id="IPR001610">
    <property type="entry name" value="PAC"/>
</dbReference>
<dbReference type="SMART" id="SM00387">
    <property type="entry name" value="HATPase_c"/>
    <property type="match status" value="1"/>
</dbReference>
<feature type="domain" description="Histidine kinase" evidence="6">
    <location>
        <begin position="501"/>
        <end position="714"/>
    </location>
</feature>
<evidence type="ECO:0000256" key="5">
    <source>
        <dbReference type="ARBA" id="ARBA00022777"/>
    </source>
</evidence>
<dbReference type="CDD" id="cd00130">
    <property type="entry name" value="PAS"/>
    <property type="match status" value="1"/>
</dbReference>
<dbReference type="InterPro" id="IPR036890">
    <property type="entry name" value="HATPase_C_sf"/>
</dbReference>
<dbReference type="KEGG" id="dpd:Deipe_1052"/>
<keyword evidence="3" id="KW-0597">Phosphoprotein</keyword>
<dbReference type="InterPro" id="IPR036097">
    <property type="entry name" value="HisK_dim/P_sf"/>
</dbReference>
<comment type="catalytic activity">
    <reaction evidence="1">
        <text>ATP + protein L-histidine = ADP + protein N-phospho-L-histidine.</text>
        <dbReference type="EC" id="2.7.13.3"/>
    </reaction>
</comment>
<dbReference type="Pfam" id="PF00512">
    <property type="entry name" value="HisKA"/>
    <property type="match status" value="1"/>
</dbReference>
<dbReference type="OrthoDB" id="65110at2"/>
<dbReference type="SUPFAM" id="SSF55874">
    <property type="entry name" value="ATPase domain of HSP90 chaperone/DNA topoisomerase II/histidine kinase"/>
    <property type="match status" value="1"/>
</dbReference>
<dbReference type="AlphaFoldDB" id="L0A0V6"/>
<feature type="domain" description="PAC" evidence="8">
    <location>
        <begin position="438"/>
        <end position="490"/>
    </location>
</feature>
<dbReference type="InterPro" id="IPR005467">
    <property type="entry name" value="His_kinase_dom"/>
</dbReference>
<dbReference type="SMART" id="SM00091">
    <property type="entry name" value="PAS"/>
    <property type="match status" value="1"/>
</dbReference>
<keyword evidence="10" id="KW-1185">Reference proteome</keyword>
<dbReference type="Gene3D" id="3.30.450.20">
    <property type="entry name" value="PAS domain"/>
    <property type="match status" value="1"/>
</dbReference>
<keyword evidence="5" id="KW-0418">Kinase</keyword>